<reference evidence="1" key="1">
    <citation type="submission" date="2018-06" db="EMBL/GenBank/DDBJ databases">
        <authorList>
            <consortium name="Pathogen Informatics"/>
            <person name="Doyle S."/>
        </authorList>
    </citation>
    <scope>NUCLEOTIDE SEQUENCE [LARGE SCALE GENOMIC DNA]</scope>
    <source>
        <strain evidence="1">NCTC11421</strain>
    </source>
</reference>
<dbReference type="EMBL" id="UGRI01000001">
    <property type="protein sequence ID" value="SUA24938.1"/>
    <property type="molecule type" value="Genomic_DNA"/>
</dbReference>
<gene>
    <name evidence="1" type="ORF">NCTC11421_02946</name>
</gene>
<keyword evidence="1" id="KW-0808">Transferase</keyword>
<accession>A0A378W1V0</accession>
<organism evidence="1">
    <name type="scientific">Neisseria gonorrhoeae</name>
    <dbReference type="NCBI Taxonomy" id="485"/>
    <lineage>
        <taxon>Bacteria</taxon>
        <taxon>Pseudomonadati</taxon>
        <taxon>Pseudomonadota</taxon>
        <taxon>Betaproteobacteria</taxon>
        <taxon>Neisseriales</taxon>
        <taxon>Neisseriaceae</taxon>
        <taxon>Neisseria</taxon>
    </lineage>
</organism>
<proteinExistence type="predicted"/>
<sequence length="32" mass="3694">MKQKIWYTYDDIHRVIKALAEKSGTPASNTMP</sequence>
<evidence type="ECO:0000313" key="1">
    <source>
        <dbReference type="EMBL" id="SUA24938.1"/>
    </source>
</evidence>
<name>A0A378W1V0_NEIGO</name>
<dbReference type="GO" id="GO:0016757">
    <property type="term" value="F:glycosyltransferase activity"/>
    <property type="evidence" value="ECO:0007669"/>
    <property type="project" value="UniProtKB-KW"/>
</dbReference>
<keyword evidence="1" id="KW-0328">Glycosyltransferase</keyword>
<dbReference type="AlphaFoldDB" id="A0A378W1V0"/>
<protein>
    <submittedName>
        <fullName evidence="1">Putative phosphoribosyltransferase</fullName>
    </submittedName>
</protein>